<gene>
    <name evidence="1" type="ORF">PDIP_83810</name>
</gene>
<dbReference type="KEGG" id="pdp:PDIP_83810"/>
<accession>K9FBA4</accession>
<protein>
    <submittedName>
        <fullName evidence="1">Uncharacterized protein</fullName>
    </submittedName>
</protein>
<dbReference type="OrthoDB" id="4869816at2759"/>
<dbReference type="HOGENOM" id="CLU_1993385_0_0_1"/>
<evidence type="ECO:0000313" key="2">
    <source>
        <dbReference type="Proteomes" id="UP000009886"/>
    </source>
</evidence>
<dbReference type="AlphaFoldDB" id="K9FBA4"/>
<reference evidence="2" key="1">
    <citation type="journal article" date="2012" name="BMC Genomics">
        <title>Genome sequence of the necrotrophic fungus Penicillium digitatum, the main postharvest pathogen of citrus.</title>
        <authorList>
            <person name="Marcet-Houben M."/>
            <person name="Ballester A.-R."/>
            <person name="de la Fuente B."/>
            <person name="Harries E."/>
            <person name="Marcos J.F."/>
            <person name="Gonzalez-Candelas L."/>
            <person name="Gabaldon T."/>
        </authorList>
    </citation>
    <scope>NUCLEOTIDE SEQUENCE [LARGE SCALE GENOMIC DNA]</scope>
    <source>
        <strain evidence="2">Pd1 / CECT 20795</strain>
    </source>
</reference>
<dbReference type="EMBL" id="AKCU01000504">
    <property type="protein sequence ID" value="EKV05332.1"/>
    <property type="molecule type" value="Genomic_DNA"/>
</dbReference>
<sequence>MYQDEPWRWQTSFLGLSTSACLLATPASMESVLAFLLPSSAPRRERHKINFVVSVSRGAGLLHTLGDEDMAGAGSKGYLNVAMATLLQEFYPIVALQMMNLHTVAAKFHRENDIWCSSDRWGIHH</sequence>
<organism evidence="1 2">
    <name type="scientific">Penicillium digitatum (strain Pd1 / CECT 20795)</name>
    <name type="common">Green mold</name>
    <dbReference type="NCBI Taxonomy" id="1170230"/>
    <lineage>
        <taxon>Eukaryota</taxon>
        <taxon>Fungi</taxon>
        <taxon>Dikarya</taxon>
        <taxon>Ascomycota</taxon>
        <taxon>Pezizomycotina</taxon>
        <taxon>Eurotiomycetes</taxon>
        <taxon>Eurotiomycetidae</taxon>
        <taxon>Eurotiales</taxon>
        <taxon>Aspergillaceae</taxon>
        <taxon>Penicillium</taxon>
    </lineage>
</organism>
<dbReference type="VEuPathDB" id="FungiDB:PDIP_83810"/>
<dbReference type="Proteomes" id="UP000009886">
    <property type="component" value="Unassembled WGS sequence"/>
</dbReference>
<evidence type="ECO:0000313" key="1">
    <source>
        <dbReference type="EMBL" id="EKV05332.1"/>
    </source>
</evidence>
<name>K9FBA4_PEND1</name>
<proteinExistence type="predicted"/>
<comment type="caution">
    <text evidence="1">The sequence shown here is derived from an EMBL/GenBank/DDBJ whole genome shotgun (WGS) entry which is preliminary data.</text>
</comment>